<proteinExistence type="predicted"/>
<organism evidence="2 3">
    <name type="scientific">Amycolatopsis magusensis</name>
    <dbReference type="NCBI Taxonomy" id="882444"/>
    <lineage>
        <taxon>Bacteria</taxon>
        <taxon>Bacillati</taxon>
        <taxon>Actinomycetota</taxon>
        <taxon>Actinomycetes</taxon>
        <taxon>Pseudonocardiales</taxon>
        <taxon>Pseudonocardiaceae</taxon>
        <taxon>Amycolatopsis</taxon>
    </lineage>
</organism>
<sequence length="279" mass="30603">MRADVARHQAAEILGCTPSKIGDLETARSRPKPAEVEALLNLYDVPMDRRASILALVRRGTGRRSRGAANEVEASPQLRRTAELEGQAVAAFYYSGEVIAPPLQVLSYAEALFACSESQPDRARRLANFQMTRRAHIDAADQPSLRYLCFLGEAALHVGIGGPATMLEQLTCLRALSVRLSHLEVRLVPFSAGSHPLLGGTTTLYLFKQPAPPRVISEAPEPQFADRRAGSIKQTLTSFDQLDAKAIGRTETVNRLDERIHNLRSNIRTVKNSASLLKK</sequence>
<evidence type="ECO:0000313" key="2">
    <source>
        <dbReference type="EMBL" id="MBP2182865.1"/>
    </source>
</evidence>
<dbReference type="EMBL" id="JAGGMS010000001">
    <property type="protein sequence ID" value="MBP2182865.1"/>
    <property type="molecule type" value="Genomic_DNA"/>
</dbReference>
<dbReference type="Proteomes" id="UP000741013">
    <property type="component" value="Unassembled WGS sequence"/>
</dbReference>
<dbReference type="Pfam" id="PF19054">
    <property type="entry name" value="DUF5753"/>
    <property type="match status" value="1"/>
</dbReference>
<comment type="caution">
    <text evidence="2">The sequence shown here is derived from an EMBL/GenBank/DDBJ whole genome shotgun (WGS) entry which is preliminary data.</text>
</comment>
<evidence type="ECO:0000313" key="3">
    <source>
        <dbReference type="Proteomes" id="UP000741013"/>
    </source>
</evidence>
<dbReference type="InterPro" id="IPR043917">
    <property type="entry name" value="DUF5753"/>
</dbReference>
<dbReference type="InterPro" id="IPR001387">
    <property type="entry name" value="Cro/C1-type_HTH"/>
</dbReference>
<dbReference type="PROSITE" id="PS50943">
    <property type="entry name" value="HTH_CROC1"/>
    <property type="match status" value="1"/>
</dbReference>
<accession>A0ABS4PTW7</accession>
<protein>
    <recommendedName>
        <fullName evidence="1">HTH cro/C1-type domain-containing protein</fullName>
    </recommendedName>
</protein>
<gene>
    <name evidence="2" type="ORF">JOM49_004391</name>
</gene>
<reference evidence="2 3" key="1">
    <citation type="submission" date="2021-03" db="EMBL/GenBank/DDBJ databases">
        <title>Sequencing the genomes of 1000 actinobacteria strains.</title>
        <authorList>
            <person name="Klenk H.-P."/>
        </authorList>
    </citation>
    <scope>NUCLEOTIDE SEQUENCE [LARGE SCALE GENOMIC DNA]</scope>
    <source>
        <strain evidence="2 3">DSM 45510</strain>
    </source>
</reference>
<feature type="domain" description="HTH cro/C1-type" evidence="1">
    <location>
        <begin position="9"/>
        <end position="50"/>
    </location>
</feature>
<name>A0ABS4PTW7_9PSEU</name>
<evidence type="ECO:0000259" key="1">
    <source>
        <dbReference type="PROSITE" id="PS50943"/>
    </source>
</evidence>
<keyword evidence="3" id="KW-1185">Reference proteome</keyword>
<dbReference type="Pfam" id="PF13560">
    <property type="entry name" value="HTH_31"/>
    <property type="match status" value="1"/>
</dbReference>